<evidence type="ECO:0000313" key="3">
    <source>
        <dbReference type="Proteomes" id="UP000220246"/>
    </source>
</evidence>
<organism evidence="2 3">
    <name type="scientific">Comamonas terrigena</name>
    <dbReference type="NCBI Taxonomy" id="32013"/>
    <lineage>
        <taxon>Bacteria</taxon>
        <taxon>Pseudomonadati</taxon>
        <taxon>Pseudomonadota</taxon>
        <taxon>Betaproteobacteria</taxon>
        <taxon>Burkholderiales</taxon>
        <taxon>Comamonadaceae</taxon>
        <taxon>Comamonas</taxon>
    </lineage>
</organism>
<evidence type="ECO:0000259" key="1">
    <source>
        <dbReference type="Pfam" id="PF01863"/>
    </source>
</evidence>
<keyword evidence="3" id="KW-1185">Reference proteome</keyword>
<dbReference type="PANTHER" id="PTHR30399:SF1">
    <property type="entry name" value="UTP PYROPHOSPHATASE"/>
    <property type="match status" value="1"/>
</dbReference>
<dbReference type="STRING" id="1219032.GCA_001515545_01691"/>
<dbReference type="InterPro" id="IPR002725">
    <property type="entry name" value="YgjP-like_metallopeptidase"/>
</dbReference>
<dbReference type="Pfam" id="PF01863">
    <property type="entry name" value="YgjP-like"/>
    <property type="match status" value="1"/>
</dbReference>
<dbReference type="PANTHER" id="PTHR30399">
    <property type="entry name" value="UNCHARACTERIZED PROTEIN YGJP"/>
    <property type="match status" value="1"/>
</dbReference>
<dbReference type="GeneID" id="80800952"/>
<comment type="caution">
    <text evidence="2">The sequence shown here is derived from an EMBL/GenBank/DDBJ whole genome shotgun (WGS) entry which is preliminary data.</text>
</comment>
<protein>
    <submittedName>
        <fullName evidence="2">M48 family peptidase</fullName>
    </submittedName>
</protein>
<evidence type="ECO:0000313" key="2">
    <source>
        <dbReference type="EMBL" id="PEH88891.1"/>
    </source>
</evidence>
<dbReference type="RefSeq" id="WP_066535606.1">
    <property type="nucleotide sequence ID" value="NZ_DALZQJ010000017.1"/>
</dbReference>
<dbReference type="OrthoDB" id="9000630at2"/>
<dbReference type="Gene3D" id="3.30.2010.10">
    <property type="entry name" value="Metalloproteases ('zincins'), catalytic domain"/>
    <property type="match status" value="1"/>
</dbReference>
<feature type="domain" description="YgjP-like metallopeptidase" evidence="1">
    <location>
        <begin position="99"/>
        <end position="155"/>
    </location>
</feature>
<proteinExistence type="predicted"/>
<dbReference type="InterPro" id="IPR053136">
    <property type="entry name" value="UTP_pyrophosphatase-like"/>
</dbReference>
<dbReference type="Proteomes" id="UP000220246">
    <property type="component" value="Unassembled WGS sequence"/>
</dbReference>
<accession>A0A2A7UUN0</accession>
<gene>
    <name evidence="2" type="ORF">CRM82_10075</name>
</gene>
<dbReference type="CDD" id="cd07344">
    <property type="entry name" value="M48_yhfN_like"/>
    <property type="match status" value="1"/>
</dbReference>
<dbReference type="EMBL" id="PDEA01000001">
    <property type="protein sequence ID" value="PEH88891.1"/>
    <property type="molecule type" value="Genomic_DNA"/>
</dbReference>
<reference evidence="3" key="1">
    <citation type="submission" date="2017-09" db="EMBL/GenBank/DDBJ databases">
        <title>FDA dAtabase for Regulatory Grade micrObial Sequences (FDA-ARGOS): Supporting development and validation of Infectious Disease Dx tests.</title>
        <authorList>
            <person name="Minogue T."/>
            <person name="Wolcott M."/>
            <person name="Wasieloski L."/>
            <person name="Aguilar W."/>
            <person name="Moore D."/>
            <person name="Tallon L."/>
            <person name="Sadzewicz L."/>
            <person name="Ott S."/>
            <person name="Zhao X."/>
            <person name="Nagaraj S."/>
            <person name="Vavikolanu K."/>
            <person name="Aluvathingal J."/>
            <person name="Nadendla S."/>
            <person name="Sichtig H."/>
        </authorList>
    </citation>
    <scope>NUCLEOTIDE SEQUENCE [LARGE SCALE GENOMIC DNA]</scope>
    <source>
        <strain evidence="3">FDAARGOS_394</strain>
    </source>
</reference>
<name>A0A2A7UUN0_COMTR</name>
<sequence length="181" mass="21026">MTTSAFTPLPYLSAYPATLQDQVRALMAQPQGVRDWLLRRHPHAHQLRTDKALYGYVDDLKNDHLRKAGTIHKVVYDNKVHIVRNALGTHTRRSVVQGSRLNTRHEIRIAALFRQAPEAFLRMITVHELAHLRELDHDKAFYKLCTYMEPNYHQYEFEVRVYLSHVEVGGDKLWGGETDLA</sequence>
<dbReference type="AlphaFoldDB" id="A0A2A7UUN0"/>